<evidence type="ECO:0000256" key="5">
    <source>
        <dbReference type="ARBA" id="ARBA00022692"/>
    </source>
</evidence>
<dbReference type="InterPro" id="IPR022751">
    <property type="entry name" value="Alpha_mannosyltransferase"/>
</dbReference>
<dbReference type="Pfam" id="PF11051">
    <property type="entry name" value="Mannosyl_trans3"/>
    <property type="match status" value="2"/>
</dbReference>
<evidence type="ECO:0000313" key="11">
    <source>
        <dbReference type="EMBL" id="RVX74184.1"/>
    </source>
</evidence>
<dbReference type="PANTHER" id="PTHR31646:SF1">
    <property type="entry name" value="ALPHA-1,2-MANNOSYLTRANSFERASE MNN2"/>
    <property type="match status" value="1"/>
</dbReference>
<accession>A0A438NER1</accession>
<dbReference type="VEuPathDB" id="FungiDB:PV10_05349"/>
<dbReference type="SUPFAM" id="SSF53448">
    <property type="entry name" value="Nucleotide-diphospho-sugar transferases"/>
    <property type="match status" value="1"/>
</dbReference>
<comment type="subcellular location">
    <subcellularLocation>
        <location evidence="1">Golgi apparatus membrane</location>
        <topology evidence="1">Single-pass type II membrane protein</topology>
    </subcellularLocation>
</comment>
<keyword evidence="8" id="KW-0333">Golgi apparatus</keyword>
<protein>
    <recommendedName>
        <fullName evidence="13">Alpha-1,2-mannosyltransferase</fullName>
    </recommendedName>
</protein>
<dbReference type="GO" id="GO:0000026">
    <property type="term" value="F:alpha-1,2-mannosyltransferase activity"/>
    <property type="evidence" value="ECO:0007669"/>
    <property type="project" value="TreeGrafter"/>
</dbReference>
<dbReference type="InterPro" id="IPR029044">
    <property type="entry name" value="Nucleotide-diphossugar_trans"/>
</dbReference>
<evidence type="ECO:0000256" key="2">
    <source>
        <dbReference type="ARBA" id="ARBA00004922"/>
    </source>
</evidence>
<proteinExistence type="inferred from homology"/>
<keyword evidence="4" id="KW-0808">Transferase</keyword>
<comment type="similarity">
    <text evidence="3">Belongs to the MNN1/MNT family.</text>
</comment>
<keyword evidence="9" id="KW-0472">Membrane</keyword>
<keyword evidence="5" id="KW-0812">Transmembrane</keyword>
<evidence type="ECO:0000256" key="10">
    <source>
        <dbReference type="SAM" id="MobiDB-lite"/>
    </source>
</evidence>
<evidence type="ECO:0000313" key="12">
    <source>
        <dbReference type="Proteomes" id="UP000288859"/>
    </source>
</evidence>
<evidence type="ECO:0000256" key="3">
    <source>
        <dbReference type="ARBA" id="ARBA00009105"/>
    </source>
</evidence>
<dbReference type="OrthoDB" id="4484309at2759"/>
<organism evidence="11 12">
    <name type="scientific">Exophiala mesophila</name>
    <name type="common">Black yeast-like fungus</name>
    <dbReference type="NCBI Taxonomy" id="212818"/>
    <lineage>
        <taxon>Eukaryota</taxon>
        <taxon>Fungi</taxon>
        <taxon>Dikarya</taxon>
        <taxon>Ascomycota</taxon>
        <taxon>Pezizomycotina</taxon>
        <taxon>Eurotiomycetes</taxon>
        <taxon>Chaetothyriomycetidae</taxon>
        <taxon>Chaetothyriales</taxon>
        <taxon>Herpotrichiellaceae</taxon>
        <taxon>Exophiala</taxon>
    </lineage>
</organism>
<comment type="caution">
    <text evidence="11">The sequence shown here is derived from an EMBL/GenBank/DDBJ whole genome shotgun (WGS) entry which is preliminary data.</text>
</comment>
<keyword evidence="6" id="KW-0735">Signal-anchor</keyword>
<evidence type="ECO:0000256" key="8">
    <source>
        <dbReference type="ARBA" id="ARBA00023034"/>
    </source>
</evidence>
<dbReference type="AlphaFoldDB" id="A0A438NER1"/>
<feature type="region of interest" description="Disordered" evidence="10">
    <location>
        <begin position="392"/>
        <end position="411"/>
    </location>
</feature>
<evidence type="ECO:0000256" key="1">
    <source>
        <dbReference type="ARBA" id="ARBA00004323"/>
    </source>
</evidence>
<dbReference type="EMBL" id="NAJM01000005">
    <property type="protein sequence ID" value="RVX74184.1"/>
    <property type="molecule type" value="Genomic_DNA"/>
</dbReference>
<keyword evidence="7" id="KW-1133">Transmembrane helix</keyword>
<evidence type="ECO:0000256" key="9">
    <source>
        <dbReference type="ARBA" id="ARBA00023136"/>
    </source>
</evidence>
<name>A0A438NER1_EXOME</name>
<sequence>MLLPRSIRQWHRRKTTSTIFQLLAFFFLLLLVQIYTHSSPVKVKSHTPTTSPPGANRPPHPFLKQQAAFWRDLYLIVLNNDPNCDHPPDPVLPHKLDVPYDPAHNHPRPDVLWLNPADVKRLTEAHSTFVADLKRNPPALVYEPGTRGLVMTAGYSQLPVLVVSIRMLRRTWSLLPVQVFLADESEYDDDICDNVLPTLNAKCLLLSDVFHTANSGVAIDRYQFKVMAILFSSFEQVLLLDSDSFPLHDPEQLFEQEPFNRTGMVVWPDFWFPSESPYYFEIAKISPVPNLTDRPSVESGELLYSKSKHALSIMLATYYNYWGPSYYYPLLSQGAPGQGDKETFAWAAAALGFPFYAVREPVAALGRSDSNGNYIGSAMAQHDPIHDYKASIRTQQQQQQPPTSDEKSKDELGDIVKASARLRPFFIHANVPKFDPSTIFQHQSTGFAGEVISSGGPTTDSNGTSVRCWMSREKAIAHFGFDVEYRFWEEIKGTACEYEHRFGCWKDKQGICDRVTQYWRDVFESVSQVS</sequence>
<gene>
    <name evidence="11" type="ORF">B0A52_02016</name>
</gene>
<evidence type="ECO:0000256" key="6">
    <source>
        <dbReference type="ARBA" id="ARBA00022968"/>
    </source>
</evidence>
<reference evidence="11 12" key="1">
    <citation type="submission" date="2017-03" db="EMBL/GenBank/DDBJ databases">
        <title>Genomes of endolithic fungi from Antarctica.</title>
        <authorList>
            <person name="Coleine C."/>
            <person name="Masonjones S."/>
            <person name="Stajich J.E."/>
        </authorList>
    </citation>
    <scope>NUCLEOTIDE SEQUENCE [LARGE SCALE GENOMIC DNA]</scope>
    <source>
        <strain evidence="11 12">CCFEE 6314</strain>
    </source>
</reference>
<comment type="pathway">
    <text evidence="2">Protein modification; protein glycosylation.</text>
</comment>
<dbReference type="PANTHER" id="PTHR31646">
    <property type="entry name" value="ALPHA-1,2-MANNOSYLTRANSFERASE MNN2"/>
    <property type="match status" value="1"/>
</dbReference>
<dbReference type="GO" id="GO:0046354">
    <property type="term" value="P:mannan biosynthetic process"/>
    <property type="evidence" value="ECO:0007669"/>
    <property type="project" value="TreeGrafter"/>
</dbReference>
<evidence type="ECO:0008006" key="13">
    <source>
        <dbReference type="Google" id="ProtNLM"/>
    </source>
</evidence>
<dbReference type="Proteomes" id="UP000288859">
    <property type="component" value="Unassembled WGS sequence"/>
</dbReference>
<evidence type="ECO:0000256" key="4">
    <source>
        <dbReference type="ARBA" id="ARBA00022679"/>
    </source>
</evidence>
<dbReference type="GO" id="GO:0000139">
    <property type="term" value="C:Golgi membrane"/>
    <property type="evidence" value="ECO:0007669"/>
    <property type="project" value="UniProtKB-SubCell"/>
</dbReference>
<evidence type="ECO:0000256" key="7">
    <source>
        <dbReference type="ARBA" id="ARBA00022989"/>
    </source>
</evidence>